<evidence type="ECO:0000313" key="2">
    <source>
        <dbReference type="Proteomes" id="UP000029964"/>
    </source>
</evidence>
<protein>
    <submittedName>
        <fullName evidence="1">Uncharacterized protein</fullName>
    </submittedName>
</protein>
<dbReference type="Proteomes" id="UP000029964">
    <property type="component" value="Unassembled WGS sequence"/>
</dbReference>
<organism evidence="1 2">
    <name type="scientific">Hapsidospora chrysogenum (strain ATCC 11550 / CBS 779.69 / DSM 880 / IAM 14645 / JCM 23072 / IMI 49137)</name>
    <name type="common">Acremonium chrysogenum</name>
    <dbReference type="NCBI Taxonomy" id="857340"/>
    <lineage>
        <taxon>Eukaryota</taxon>
        <taxon>Fungi</taxon>
        <taxon>Dikarya</taxon>
        <taxon>Ascomycota</taxon>
        <taxon>Pezizomycotina</taxon>
        <taxon>Sordariomycetes</taxon>
        <taxon>Hypocreomycetidae</taxon>
        <taxon>Hypocreales</taxon>
        <taxon>Bionectriaceae</taxon>
        <taxon>Hapsidospora</taxon>
    </lineage>
</organism>
<evidence type="ECO:0000313" key="1">
    <source>
        <dbReference type="EMBL" id="KFH45437.1"/>
    </source>
</evidence>
<dbReference type="OrthoDB" id="5422293at2759"/>
<dbReference type="AlphaFoldDB" id="A0A086T7V5"/>
<reference evidence="2" key="1">
    <citation type="journal article" date="2014" name="Genome Announc.">
        <title>Genome sequence and annotation of Acremonium chrysogenum, producer of the beta-lactam antibiotic cephalosporin C.</title>
        <authorList>
            <person name="Terfehr D."/>
            <person name="Dahlmann T.A."/>
            <person name="Specht T."/>
            <person name="Zadra I."/>
            <person name="Kuernsteiner H."/>
            <person name="Kueck U."/>
        </authorList>
    </citation>
    <scope>NUCLEOTIDE SEQUENCE [LARGE SCALE GENOMIC DNA]</scope>
    <source>
        <strain evidence="2">ATCC 11550 / CBS 779.69 / DSM 880 / IAM 14645 / JCM 23072 / IMI 49137</strain>
    </source>
</reference>
<accession>A0A086T7V5</accession>
<sequence length="184" mass="21512">MPLPPPPRELLAGRVQYEVPLLNRKVDREKDTPTAALYRMYEHLVVDQHIELRNEIEAFWYHSSWLVRDIPDPKGPDPEQYACLACIPKLLCLAFNKRIDLGLPRDAPPIFTQDMLAEWRAQDRAREQAPGWVDAVPKLEHQLSIPHWDNDRREFVPLDPAEDSKVSREFAENVIIWQPHIHFA</sequence>
<name>A0A086T7V5_HAPC1</name>
<dbReference type="HOGENOM" id="CLU_082473_1_1_1"/>
<comment type="caution">
    <text evidence="1">The sequence shown here is derived from an EMBL/GenBank/DDBJ whole genome shotgun (WGS) entry which is preliminary data.</text>
</comment>
<proteinExistence type="predicted"/>
<gene>
    <name evidence="1" type="ORF">ACRE_037400</name>
</gene>
<dbReference type="EMBL" id="JPKY01000032">
    <property type="protein sequence ID" value="KFH45437.1"/>
    <property type="molecule type" value="Genomic_DNA"/>
</dbReference>
<keyword evidence="2" id="KW-1185">Reference proteome</keyword>